<dbReference type="PANTHER" id="PTHR33204">
    <property type="entry name" value="TRANSCRIPTIONAL REGULATOR, MARR FAMILY"/>
    <property type="match status" value="1"/>
</dbReference>
<keyword evidence="6" id="KW-1185">Reference proteome</keyword>
<accession>A0A239EI15</accession>
<keyword evidence="2" id="KW-0238">DNA-binding</keyword>
<evidence type="ECO:0000313" key="5">
    <source>
        <dbReference type="EMBL" id="SNS44286.1"/>
    </source>
</evidence>
<evidence type="ECO:0000256" key="2">
    <source>
        <dbReference type="ARBA" id="ARBA00023125"/>
    </source>
</evidence>
<name>A0A239EI15_9ACTN</name>
<evidence type="ECO:0000256" key="3">
    <source>
        <dbReference type="ARBA" id="ARBA00023163"/>
    </source>
</evidence>
<dbReference type="PANTHER" id="PTHR33204:SF18">
    <property type="entry name" value="TRANSCRIPTIONAL REGULATORY PROTEIN"/>
    <property type="match status" value="1"/>
</dbReference>
<dbReference type="GO" id="GO:0003677">
    <property type="term" value="F:DNA binding"/>
    <property type="evidence" value="ECO:0007669"/>
    <property type="project" value="UniProtKB-KW"/>
</dbReference>
<protein>
    <submittedName>
        <fullName evidence="5">Transcriptional regulator, HxlR family</fullName>
    </submittedName>
</protein>
<dbReference type="InterPro" id="IPR036390">
    <property type="entry name" value="WH_DNA-bd_sf"/>
</dbReference>
<sequence>MATDRRVRNGVPCPIGRAIDAVGERWALLILRNATLGMTRFEDFRSDLGIADNILSTRLARLVDLGLLTRVPYRDGGRTRNEYRLTAAGADLLPVLHALAAWGHEHTTPDEPAEPMRVVHRTCGHATTPGGHCDHCGQPVRREEEAWIRPWRSPEPIPLAAPVTG</sequence>
<reference evidence="5 6" key="1">
    <citation type="submission" date="2017-06" db="EMBL/GenBank/DDBJ databases">
        <authorList>
            <person name="Kim H.J."/>
            <person name="Triplett B.A."/>
        </authorList>
    </citation>
    <scope>NUCLEOTIDE SEQUENCE [LARGE SCALE GENOMIC DNA]</scope>
    <source>
        <strain evidence="5 6">CGMCC 4.2132</strain>
    </source>
</reference>
<feature type="domain" description="HTH hxlR-type" evidence="4">
    <location>
        <begin position="13"/>
        <end position="111"/>
    </location>
</feature>
<dbReference type="PROSITE" id="PS51118">
    <property type="entry name" value="HTH_HXLR"/>
    <property type="match status" value="1"/>
</dbReference>
<evidence type="ECO:0000259" key="4">
    <source>
        <dbReference type="PROSITE" id="PS51118"/>
    </source>
</evidence>
<dbReference type="InterPro" id="IPR036388">
    <property type="entry name" value="WH-like_DNA-bd_sf"/>
</dbReference>
<dbReference type="AlphaFoldDB" id="A0A239EI15"/>
<dbReference type="EMBL" id="FZOD01000009">
    <property type="protein sequence ID" value="SNS44286.1"/>
    <property type="molecule type" value="Genomic_DNA"/>
</dbReference>
<keyword evidence="1" id="KW-0805">Transcription regulation</keyword>
<gene>
    <name evidence="5" type="ORF">SAMN05216276_1009161</name>
</gene>
<dbReference type="RefSeq" id="WP_218825274.1">
    <property type="nucleotide sequence ID" value="NZ_FZOD01000009.1"/>
</dbReference>
<keyword evidence="3" id="KW-0804">Transcription</keyword>
<dbReference type="Gene3D" id="1.10.10.10">
    <property type="entry name" value="Winged helix-like DNA-binding domain superfamily/Winged helix DNA-binding domain"/>
    <property type="match status" value="1"/>
</dbReference>
<dbReference type="InterPro" id="IPR002577">
    <property type="entry name" value="HTH_HxlR"/>
</dbReference>
<dbReference type="SUPFAM" id="SSF46785">
    <property type="entry name" value="Winged helix' DNA-binding domain"/>
    <property type="match status" value="1"/>
</dbReference>
<evidence type="ECO:0000256" key="1">
    <source>
        <dbReference type="ARBA" id="ARBA00023015"/>
    </source>
</evidence>
<evidence type="ECO:0000313" key="6">
    <source>
        <dbReference type="Proteomes" id="UP000198282"/>
    </source>
</evidence>
<proteinExistence type="predicted"/>
<organism evidence="5 6">
    <name type="scientific">Streptosporangium subroseum</name>
    <dbReference type="NCBI Taxonomy" id="106412"/>
    <lineage>
        <taxon>Bacteria</taxon>
        <taxon>Bacillati</taxon>
        <taxon>Actinomycetota</taxon>
        <taxon>Actinomycetes</taxon>
        <taxon>Streptosporangiales</taxon>
        <taxon>Streptosporangiaceae</taxon>
        <taxon>Streptosporangium</taxon>
    </lineage>
</organism>
<dbReference type="Proteomes" id="UP000198282">
    <property type="component" value="Unassembled WGS sequence"/>
</dbReference>
<dbReference type="Pfam" id="PF01638">
    <property type="entry name" value="HxlR"/>
    <property type="match status" value="1"/>
</dbReference>